<accession>A0ACC2UZF8</accession>
<keyword evidence="2" id="KW-1185">Reference proteome</keyword>
<dbReference type="EMBL" id="JASBWS010000178">
    <property type="protein sequence ID" value="KAJ9092329.1"/>
    <property type="molecule type" value="Genomic_DNA"/>
</dbReference>
<protein>
    <submittedName>
        <fullName evidence="1">Uncharacterized protein</fullName>
    </submittedName>
</protein>
<comment type="caution">
    <text evidence="1">The sequence shown here is derived from an EMBL/GenBank/DDBJ whole genome shotgun (WGS) entry which is preliminary data.</text>
</comment>
<dbReference type="Proteomes" id="UP001230649">
    <property type="component" value="Unassembled WGS sequence"/>
</dbReference>
<proteinExistence type="predicted"/>
<gene>
    <name evidence="1" type="ORF">QFC20_007409</name>
</gene>
<sequence length="224" mass="25819">MMLGYLPAQRVHCTREQVRRVLRQPQPEEVAARLLKTILRREYRSPFPNAVWHIDGHPKLIEWKIVIHGAIDGSSRMITYLQANDNNRGETVRQPFLGATQEYGWSQKIGADYGGQNLLVGQEIAQARSNRRNPFSQGPSTRNQRIERLRRDVRKDVVMPFSGRFDQMEGDGLLNTDDAVHIYALHFVYLPLLQMAINQFVASWNSHNLSSKSTRGYSPAKQWH</sequence>
<evidence type="ECO:0000313" key="1">
    <source>
        <dbReference type="EMBL" id="KAJ9092329.1"/>
    </source>
</evidence>
<reference evidence="1" key="1">
    <citation type="submission" date="2023-04" db="EMBL/GenBank/DDBJ databases">
        <title>Draft Genome sequencing of Naganishia species isolated from polar environments using Oxford Nanopore Technology.</title>
        <authorList>
            <person name="Leo P."/>
            <person name="Venkateswaran K."/>
        </authorList>
    </citation>
    <scope>NUCLEOTIDE SEQUENCE</scope>
    <source>
        <strain evidence="1">MNA-CCFEE 5262</strain>
    </source>
</reference>
<evidence type="ECO:0000313" key="2">
    <source>
        <dbReference type="Proteomes" id="UP001230649"/>
    </source>
</evidence>
<organism evidence="1 2">
    <name type="scientific">Naganishia adeliensis</name>
    <dbReference type="NCBI Taxonomy" id="92952"/>
    <lineage>
        <taxon>Eukaryota</taxon>
        <taxon>Fungi</taxon>
        <taxon>Dikarya</taxon>
        <taxon>Basidiomycota</taxon>
        <taxon>Agaricomycotina</taxon>
        <taxon>Tremellomycetes</taxon>
        <taxon>Filobasidiales</taxon>
        <taxon>Filobasidiaceae</taxon>
        <taxon>Naganishia</taxon>
    </lineage>
</organism>
<name>A0ACC2UZF8_9TREE</name>